<evidence type="ECO:0000313" key="6">
    <source>
        <dbReference type="Proteomes" id="UP000290900"/>
    </source>
</evidence>
<reference evidence="5 6" key="1">
    <citation type="submission" date="2018-12" db="EMBL/GenBank/DDBJ databases">
        <authorList>
            <person name="Tiukova I."/>
            <person name="Dainat J."/>
        </authorList>
    </citation>
    <scope>NUCLEOTIDE SEQUENCE [LARGE SCALE GENOMIC DNA]</scope>
</reference>
<dbReference type="OrthoDB" id="6375174at2759"/>
<comment type="similarity">
    <text evidence="1 4">Belongs to the prefoldin subunit alpha family.</text>
</comment>
<evidence type="ECO:0000256" key="4">
    <source>
        <dbReference type="PIRNR" id="PIRNR016396"/>
    </source>
</evidence>
<dbReference type="GO" id="GO:0007017">
    <property type="term" value="P:microtubule-based process"/>
    <property type="evidence" value="ECO:0007669"/>
    <property type="project" value="TreeGrafter"/>
</dbReference>
<dbReference type="InterPro" id="IPR009053">
    <property type="entry name" value="Prefoldin"/>
</dbReference>
<evidence type="ECO:0000256" key="1">
    <source>
        <dbReference type="ARBA" id="ARBA00010048"/>
    </source>
</evidence>
<dbReference type="GO" id="GO:0005737">
    <property type="term" value="C:cytoplasm"/>
    <property type="evidence" value="ECO:0007669"/>
    <property type="project" value="TreeGrafter"/>
</dbReference>
<comment type="subunit">
    <text evidence="2 4">Heterohexamer of two PFD-alpha type and four PFD-beta type subunits.</text>
</comment>
<name>A0A448YFQ3_BRENA</name>
<dbReference type="FunCoup" id="A0A448YFQ3">
    <property type="interactions" value="997"/>
</dbReference>
<proteinExistence type="inferred from homology"/>
<dbReference type="PANTHER" id="PTHR12409:SF0">
    <property type="entry name" value="PREFOLDIN SUBUNIT 3"/>
    <property type="match status" value="1"/>
</dbReference>
<dbReference type="AlphaFoldDB" id="A0A448YFQ3"/>
<dbReference type="GO" id="GO:0006457">
    <property type="term" value="P:protein folding"/>
    <property type="evidence" value="ECO:0007669"/>
    <property type="project" value="UniProtKB-UniRule"/>
</dbReference>
<dbReference type="EMBL" id="CAACVR010000001">
    <property type="protein sequence ID" value="VEU19707.1"/>
    <property type="molecule type" value="Genomic_DNA"/>
</dbReference>
<dbReference type="CDD" id="cd23156">
    <property type="entry name" value="Prefoldin_3"/>
    <property type="match status" value="1"/>
</dbReference>
<dbReference type="InterPro" id="IPR004127">
    <property type="entry name" value="Prefoldin_subunit_alpha"/>
</dbReference>
<comment type="function">
    <text evidence="4">Binds specifically to cytosolic chaperonin (c-CPN) and transfers target proteins to it. Binds to nascent polypeptide chain and promotes folding in an environment in which there are many competing pathways for nonnative proteins.</text>
</comment>
<evidence type="ECO:0000313" key="5">
    <source>
        <dbReference type="EMBL" id="VEU19707.1"/>
    </source>
</evidence>
<keyword evidence="6" id="KW-1185">Reference proteome</keyword>
<evidence type="ECO:0000256" key="3">
    <source>
        <dbReference type="ARBA" id="ARBA00023186"/>
    </source>
</evidence>
<dbReference type="Proteomes" id="UP000290900">
    <property type="component" value="Unassembled WGS sequence"/>
</dbReference>
<dbReference type="GO" id="GO:0016272">
    <property type="term" value="C:prefoldin complex"/>
    <property type="evidence" value="ECO:0007669"/>
    <property type="project" value="UniProtKB-UniRule"/>
</dbReference>
<evidence type="ECO:0000256" key="2">
    <source>
        <dbReference type="ARBA" id="ARBA00011695"/>
    </source>
</evidence>
<dbReference type="Gene3D" id="1.10.287.370">
    <property type="match status" value="1"/>
</dbReference>
<dbReference type="FunFam" id="1.10.287.370:FF:000001">
    <property type="entry name" value="Prefoldin subunit 3"/>
    <property type="match status" value="1"/>
</dbReference>
<gene>
    <name evidence="5" type="ORF">BRENAR_LOCUS444</name>
</gene>
<organism evidence="5 6">
    <name type="scientific">Brettanomyces naardenensis</name>
    <name type="common">Yeast</name>
    <dbReference type="NCBI Taxonomy" id="13370"/>
    <lineage>
        <taxon>Eukaryota</taxon>
        <taxon>Fungi</taxon>
        <taxon>Dikarya</taxon>
        <taxon>Ascomycota</taxon>
        <taxon>Saccharomycotina</taxon>
        <taxon>Pichiomycetes</taxon>
        <taxon>Pichiales</taxon>
        <taxon>Pichiaceae</taxon>
        <taxon>Brettanomyces</taxon>
    </lineage>
</organism>
<sequence>MAKDRLSTGETNPRGIPQAIFIKSIEDFINPKTCTDDDVNNFLKELQMRMEQYRFMEESKKAALGNLDTKIPDIQKTLDICKYFKSKSEQIEEGGDIQEKDKQIEVNYQLNDTVYSKAVIDPKDIGSVRLWLGANIMVEYAIEEAIEMLAERLKTTIKGKENTLEDLEYLRSNITTMEVNTARVYNWDVQRRRTQNAEA</sequence>
<dbReference type="Pfam" id="PF02996">
    <property type="entry name" value="Prefoldin"/>
    <property type="match status" value="1"/>
</dbReference>
<protein>
    <recommendedName>
        <fullName evidence="4">Prefoldin subunit 3</fullName>
    </recommendedName>
</protein>
<dbReference type="GO" id="GO:0007021">
    <property type="term" value="P:tubulin complex assembly"/>
    <property type="evidence" value="ECO:0007669"/>
    <property type="project" value="TreeGrafter"/>
</dbReference>
<dbReference type="PANTHER" id="PTHR12409">
    <property type="entry name" value="PREFOLDIN SUBUNIT 3"/>
    <property type="match status" value="1"/>
</dbReference>
<dbReference type="STRING" id="13370.A0A448YFQ3"/>
<dbReference type="InParanoid" id="A0A448YFQ3"/>
<dbReference type="PIRSF" id="PIRSF016396">
    <property type="entry name" value="Prefoldin_subunit_3"/>
    <property type="match status" value="1"/>
</dbReference>
<accession>A0A448YFQ3</accession>
<dbReference type="InterPro" id="IPR016655">
    <property type="entry name" value="PFD3"/>
</dbReference>
<dbReference type="GO" id="GO:0015631">
    <property type="term" value="F:tubulin binding"/>
    <property type="evidence" value="ECO:0007669"/>
    <property type="project" value="TreeGrafter"/>
</dbReference>
<dbReference type="SUPFAM" id="SSF46579">
    <property type="entry name" value="Prefoldin"/>
    <property type="match status" value="1"/>
</dbReference>
<keyword evidence="3 4" id="KW-0143">Chaperone</keyword>